<evidence type="ECO:0000256" key="8">
    <source>
        <dbReference type="ARBA" id="ARBA00023180"/>
    </source>
</evidence>
<feature type="non-terminal residue" evidence="12">
    <location>
        <position position="341"/>
    </location>
</feature>
<dbReference type="InterPro" id="IPR001863">
    <property type="entry name" value="Glypican"/>
</dbReference>
<dbReference type="GO" id="GO:0009986">
    <property type="term" value="C:cell surface"/>
    <property type="evidence" value="ECO:0007669"/>
    <property type="project" value="TreeGrafter"/>
</dbReference>
<evidence type="ECO:0000256" key="4">
    <source>
        <dbReference type="ARBA" id="ARBA00022622"/>
    </source>
</evidence>
<evidence type="ECO:0000313" key="13">
    <source>
        <dbReference type="Proteomes" id="UP000828390"/>
    </source>
</evidence>
<dbReference type="AlphaFoldDB" id="A0A9D4FUU9"/>
<evidence type="ECO:0000256" key="5">
    <source>
        <dbReference type="ARBA" id="ARBA00022729"/>
    </source>
</evidence>
<proteinExistence type="inferred from homology"/>
<sequence>MARLTCVGVIIFSVFGIIYSLSTGTLHCRGVKDEFAKISSQDLVPDLPTIDEGLSICSRGLTPRQATCCSKETEPVYAVASETYVMNNIRARNKFLKSVVTTHLQYYRETILELIQHTLNNTRAKLSEWYGIPTEEHRHIVNNLFLSFEDFLKSNHVLVEESVSKFFDNILPVIYKNVIYRDSKSWTPAHANCLMKHRSEITPQPFGKNPEEIAANLNNALGLSKSYLEALAVILETINNTDNLALENECKNAVVRLQYCSHCRGFIDVKPCNGFCLNVMRGCLSNMAELGSEWNNIITSIEGMVREMSDKSLGDAFKKLSIGITDAIFHAVTTERNFNKS</sequence>
<organism evidence="12 13">
    <name type="scientific">Dreissena polymorpha</name>
    <name type="common">Zebra mussel</name>
    <name type="synonym">Mytilus polymorpha</name>
    <dbReference type="NCBI Taxonomy" id="45954"/>
    <lineage>
        <taxon>Eukaryota</taxon>
        <taxon>Metazoa</taxon>
        <taxon>Spiralia</taxon>
        <taxon>Lophotrochozoa</taxon>
        <taxon>Mollusca</taxon>
        <taxon>Bivalvia</taxon>
        <taxon>Autobranchia</taxon>
        <taxon>Heteroconchia</taxon>
        <taxon>Euheterodonta</taxon>
        <taxon>Imparidentia</taxon>
        <taxon>Neoheterodontei</taxon>
        <taxon>Myida</taxon>
        <taxon>Dreissenoidea</taxon>
        <taxon>Dreissenidae</taxon>
        <taxon>Dreissena</taxon>
    </lineage>
</organism>
<reference evidence="12" key="1">
    <citation type="journal article" date="2019" name="bioRxiv">
        <title>The Genome of the Zebra Mussel, Dreissena polymorpha: A Resource for Invasive Species Research.</title>
        <authorList>
            <person name="McCartney M.A."/>
            <person name="Auch B."/>
            <person name="Kono T."/>
            <person name="Mallez S."/>
            <person name="Zhang Y."/>
            <person name="Obille A."/>
            <person name="Becker A."/>
            <person name="Abrahante J.E."/>
            <person name="Garbe J."/>
            <person name="Badalamenti J.P."/>
            <person name="Herman A."/>
            <person name="Mangelson H."/>
            <person name="Liachko I."/>
            <person name="Sullivan S."/>
            <person name="Sone E.D."/>
            <person name="Koren S."/>
            <person name="Silverstein K.A.T."/>
            <person name="Beckman K.B."/>
            <person name="Gohl D.M."/>
        </authorList>
    </citation>
    <scope>NUCLEOTIDE SEQUENCE</scope>
    <source>
        <strain evidence="12">Duluth1</strain>
        <tissue evidence="12">Whole animal</tissue>
    </source>
</reference>
<name>A0A9D4FUU9_DREPO</name>
<keyword evidence="4" id="KW-0336">GPI-anchor</keyword>
<keyword evidence="3" id="KW-1003">Cell membrane</keyword>
<keyword evidence="13" id="KW-1185">Reference proteome</keyword>
<keyword evidence="8" id="KW-0325">Glycoprotein</keyword>
<dbReference type="GO" id="GO:0098552">
    <property type="term" value="C:side of membrane"/>
    <property type="evidence" value="ECO:0007669"/>
    <property type="project" value="UniProtKB-KW"/>
</dbReference>
<keyword evidence="5" id="KW-0732">Signal</keyword>
<keyword evidence="10" id="KW-0449">Lipoprotein</keyword>
<keyword evidence="9" id="KW-0357">Heparan sulfate</keyword>
<evidence type="ECO:0000256" key="9">
    <source>
        <dbReference type="ARBA" id="ARBA00023207"/>
    </source>
</evidence>
<evidence type="ECO:0000256" key="6">
    <source>
        <dbReference type="ARBA" id="ARBA00022974"/>
    </source>
</evidence>
<dbReference type="PANTHER" id="PTHR10822:SF29">
    <property type="entry name" value="DIVISION ABNORMALLY DELAYED PROTEIN"/>
    <property type="match status" value="1"/>
</dbReference>
<dbReference type="EMBL" id="JAIWYP010000006">
    <property type="protein sequence ID" value="KAH3804942.1"/>
    <property type="molecule type" value="Genomic_DNA"/>
</dbReference>
<keyword evidence="7" id="KW-0472">Membrane</keyword>
<dbReference type="Proteomes" id="UP000828390">
    <property type="component" value="Unassembled WGS sequence"/>
</dbReference>
<accession>A0A9D4FUU9</accession>
<comment type="caution">
    <text evidence="12">The sequence shown here is derived from an EMBL/GenBank/DDBJ whole genome shotgun (WGS) entry which is preliminary data.</text>
</comment>
<keyword evidence="6" id="KW-0654">Proteoglycan</keyword>
<dbReference type="GO" id="GO:0016477">
    <property type="term" value="P:cell migration"/>
    <property type="evidence" value="ECO:0007669"/>
    <property type="project" value="TreeGrafter"/>
</dbReference>
<evidence type="ECO:0000256" key="10">
    <source>
        <dbReference type="ARBA" id="ARBA00023288"/>
    </source>
</evidence>
<dbReference type="GO" id="GO:0005886">
    <property type="term" value="C:plasma membrane"/>
    <property type="evidence" value="ECO:0007669"/>
    <property type="project" value="UniProtKB-SubCell"/>
</dbReference>
<evidence type="ECO:0000256" key="2">
    <source>
        <dbReference type="ARBA" id="ARBA00010260"/>
    </source>
</evidence>
<protein>
    <submittedName>
        <fullName evidence="12">Uncharacterized protein</fullName>
    </submittedName>
</protein>
<evidence type="ECO:0000256" key="3">
    <source>
        <dbReference type="ARBA" id="ARBA00022475"/>
    </source>
</evidence>
<evidence type="ECO:0000256" key="7">
    <source>
        <dbReference type="ARBA" id="ARBA00023136"/>
    </source>
</evidence>
<dbReference type="PANTHER" id="PTHR10822">
    <property type="entry name" value="GLYPICAN"/>
    <property type="match status" value="1"/>
</dbReference>
<dbReference type="GO" id="GO:1905475">
    <property type="term" value="P:regulation of protein localization to membrane"/>
    <property type="evidence" value="ECO:0007669"/>
    <property type="project" value="TreeGrafter"/>
</dbReference>
<evidence type="ECO:0000256" key="1">
    <source>
        <dbReference type="ARBA" id="ARBA00004609"/>
    </source>
</evidence>
<reference evidence="12" key="2">
    <citation type="submission" date="2020-11" db="EMBL/GenBank/DDBJ databases">
        <authorList>
            <person name="McCartney M.A."/>
            <person name="Auch B."/>
            <person name="Kono T."/>
            <person name="Mallez S."/>
            <person name="Becker A."/>
            <person name="Gohl D.M."/>
            <person name="Silverstein K.A.T."/>
            <person name="Koren S."/>
            <person name="Bechman K.B."/>
            <person name="Herman A."/>
            <person name="Abrahante J.E."/>
            <person name="Garbe J."/>
        </authorList>
    </citation>
    <scope>NUCLEOTIDE SEQUENCE</scope>
    <source>
        <strain evidence="12">Duluth1</strain>
        <tissue evidence="12">Whole animal</tissue>
    </source>
</reference>
<dbReference type="GO" id="GO:0090263">
    <property type="term" value="P:positive regulation of canonical Wnt signaling pathway"/>
    <property type="evidence" value="ECO:0007669"/>
    <property type="project" value="TreeGrafter"/>
</dbReference>
<dbReference type="Pfam" id="PF01153">
    <property type="entry name" value="Glypican"/>
    <property type="match status" value="1"/>
</dbReference>
<dbReference type="GO" id="GO:0005576">
    <property type="term" value="C:extracellular region"/>
    <property type="evidence" value="ECO:0007669"/>
    <property type="project" value="TreeGrafter"/>
</dbReference>
<evidence type="ECO:0000256" key="11">
    <source>
        <dbReference type="RuleBase" id="RU003518"/>
    </source>
</evidence>
<comment type="similarity">
    <text evidence="2 11">Belongs to the glypican family.</text>
</comment>
<gene>
    <name evidence="12" type="ORF">DPMN_133235</name>
</gene>
<evidence type="ECO:0000313" key="12">
    <source>
        <dbReference type="EMBL" id="KAH3804942.1"/>
    </source>
</evidence>
<comment type="subcellular location">
    <subcellularLocation>
        <location evidence="1">Cell membrane</location>
        <topology evidence="1">Lipid-anchor</topology>
        <topology evidence="1">GPI-anchor</topology>
    </subcellularLocation>
</comment>